<dbReference type="RefSeq" id="WP_015036915.1">
    <property type="nucleotide sequence ID" value="NC_018750.1"/>
</dbReference>
<evidence type="ECO:0000256" key="5">
    <source>
        <dbReference type="ARBA" id="ARBA00047942"/>
    </source>
</evidence>
<evidence type="ECO:0000256" key="3">
    <source>
        <dbReference type="ARBA" id="ARBA00022679"/>
    </source>
</evidence>
<dbReference type="GO" id="GO:0009007">
    <property type="term" value="F:site-specific DNA-methyltransferase (adenine-specific) activity"/>
    <property type="evidence" value="ECO:0007669"/>
    <property type="project" value="UniProtKB-EC"/>
</dbReference>
<dbReference type="EMBL" id="FR845719">
    <property type="protein sequence ID" value="CCA59020.1"/>
    <property type="molecule type" value="Genomic_DNA"/>
</dbReference>
<evidence type="ECO:0000259" key="8">
    <source>
        <dbReference type="Pfam" id="PF20466"/>
    </source>
</evidence>
<accession>F2R9H7</accession>
<dbReference type="EC" id="2.1.1.72" evidence="1"/>
<dbReference type="STRING" id="953739.SVEN_5734"/>
<evidence type="ECO:0000313" key="10">
    <source>
        <dbReference type="Proteomes" id="UP000006854"/>
    </source>
</evidence>
<dbReference type="GO" id="GO:0006304">
    <property type="term" value="P:DNA modification"/>
    <property type="evidence" value="ECO:0007669"/>
    <property type="project" value="InterPro"/>
</dbReference>
<dbReference type="InterPro" id="IPR011639">
    <property type="entry name" value="MethylTrfase_TaqI-like_dom"/>
</dbReference>
<dbReference type="PROSITE" id="PS00092">
    <property type="entry name" value="N6_MTASE"/>
    <property type="match status" value="1"/>
</dbReference>
<evidence type="ECO:0000259" key="7">
    <source>
        <dbReference type="Pfam" id="PF07669"/>
    </source>
</evidence>
<dbReference type="PANTHER" id="PTHR33841:SF1">
    <property type="entry name" value="DNA METHYLTRANSFERASE A"/>
    <property type="match status" value="1"/>
</dbReference>
<dbReference type="InterPro" id="IPR046820">
    <property type="entry name" value="MmeI_TRD"/>
</dbReference>
<dbReference type="PATRIC" id="fig|953739.5.peg.953"/>
<dbReference type="GeneID" id="51866288"/>
<dbReference type="OrthoDB" id="4280289at2"/>
<dbReference type="HOGENOM" id="CLU_004385_0_0_11"/>
<sequence length="1410" mass="154642">MSTNRTSGTGGRGRARGGAFRPAAPDGKQQHLDWLSLVDVSGPFLTLPVLLKAWPQLDAIDKPLRTSLRYEHGVWLSDPAAGQEAWTDFILGELLGWGDALRTGESLTEALAVDIPEHDGERVAPTFALLEPGSTATDTASLVADCAILGLSVPAGQHPAKRVPASTWSATPIDRMAHLCRHHGIELGLVTDGRWWALVWAPRGGVTTSAVFDTVDWPAPAERVVVRAFRSLLSRRRFFSVEDDEMLLPLLRESLDSQEDVTDALGVQVRQAVELLVEAIGRADINERAEGRRGLAEVPAHDVYRGAVAIMMRVVFLLFAEERGLLPSDNELYVQSYSAGRLSKDLEDRAAETTEEDLELSWAGWHRLIALFNAVYGGVDHPSLSMHAYDGSIFDPNAFPWLEGRGTGADDPTDPLPIDDRTVLHMLQSVQYVSIGTGKKRERRRLTFRTLDVEQIGYVYEGLLSYQGRRAEDTIVGLVGKPGLEAEVLLTRLESLARTHGDGLGAALADEYNKTTGLGAAAKVTKALAPLEEPALGEARRKLLAATGGDAELTERLLPFQGIIRPDLRGLPVVIQPGALYVTESSLRKNTGTHYTPKTLAQQVADGALEPLIYEYGPLQTANKTQWRPKPSSELLKLKVADIAMGSAAFLVAACRYLANALVEAWSREGDERAAAYLEAAGSLSASAVDAEADPVMVEARRQVIEHCLYGVDINPMAVEMAKLSLWLVSMDRERPFTFLDDRLVAGDSLLGVTSVDQLEAMHLDPARGRKLHGDGIDFTGGVRRVVTEVAAERRKLAGIPGTDLEQLAEKRAILARVREKTRQASVYADLVVGAALASAGRGEKEQDRLSFEAVTAAHNVADAPEGEAEAEELRAAERLAREWLATGQPEGAFDREPVHLPLVFPEVWEERGGFDAVVGNPPFLGGKKLTGAMGDEYREYLVGELGGGVRGSADLVAYFLLRAHDVLNNFGQTGLIATNTLAQGDSREVGLDQLVDEGVAIRQSVKSSPWPSRSAVLEYCAVWTSRAPIANDGVRVADGVPVQGITPSLDAASRVTGSAERLDSNQGISFQGSIVLGLGFMMSPEEARDLIARDERNRDVLFPYLNGQDLNSRPDFSASRWVINFHDWTQERARTYGDVFQIIEHEVKPERQRKDAKGEYVLRSPLPQRYWHYADKRPALVTGMKKFDRVLAITRVSKAVMPLLVSTRQVISEAAIVFVSDDTALLALLSSAPHYWWTVERASTLETRIRYTPSDVFETFARPELTPALRELGDQLDTRRREIMLKRGGLTATYNLVHDETCTDPDIAELREIHRAIDEEVARAYGWDDLLTQPGGLDHGFHDTRQGPRYTVGPAVRQEILDRLLEENQRRYAAEVTAGLHDKKGAKKKAAAPAKRKPKPPAEEPPSLF</sequence>
<keyword evidence="10" id="KW-1185">Reference proteome</keyword>
<organism evidence="9 10">
    <name type="scientific">Streptomyces venezuelae (strain ATCC 10712 / CBS 650.69 / DSM 40230 / JCM 4526 / NBRC 13096 / PD 04745)</name>
    <dbReference type="NCBI Taxonomy" id="953739"/>
    <lineage>
        <taxon>Bacteria</taxon>
        <taxon>Bacillati</taxon>
        <taxon>Actinomycetota</taxon>
        <taxon>Actinomycetes</taxon>
        <taxon>Kitasatosporales</taxon>
        <taxon>Streptomycetaceae</taxon>
        <taxon>Streptomyces</taxon>
    </lineage>
</organism>
<protein>
    <recommendedName>
        <fullName evidence="1">site-specific DNA-methyltransferase (adenine-specific)</fullName>
        <ecNumber evidence="1">2.1.1.72</ecNumber>
    </recommendedName>
</protein>
<dbReference type="eggNOG" id="COG1002">
    <property type="taxonomic scope" value="Bacteria"/>
</dbReference>
<comment type="catalytic activity">
    <reaction evidence="5">
        <text>a 2'-deoxyadenosine in DNA + S-adenosyl-L-methionine = an N(6)-methyl-2'-deoxyadenosine in DNA + S-adenosyl-L-homocysteine + H(+)</text>
        <dbReference type="Rhea" id="RHEA:15197"/>
        <dbReference type="Rhea" id="RHEA-COMP:12418"/>
        <dbReference type="Rhea" id="RHEA-COMP:12419"/>
        <dbReference type="ChEBI" id="CHEBI:15378"/>
        <dbReference type="ChEBI" id="CHEBI:57856"/>
        <dbReference type="ChEBI" id="CHEBI:59789"/>
        <dbReference type="ChEBI" id="CHEBI:90615"/>
        <dbReference type="ChEBI" id="CHEBI:90616"/>
        <dbReference type="EC" id="2.1.1.72"/>
    </reaction>
</comment>
<dbReference type="REBASE" id="34526">
    <property type="entry name" value="Sve10712ORF5734P"/>
</dbReference>
<dbReference type="GO" id="GO:0032259">
    <property type="term" value="P:methylation"/>
    <property type="evidence" value="ECO:0007669"/>
    <property type="project" value="UniProtKB-KW"/>
</dbReference>
<dbReference type="PANTHER" id="PTHR33841">
    <property type="entry name" value="DNA METHYLTRANSFERASE YEEA-RELATED"/>
    <property type="match status" value="1"/>
</dbReference>
<dbReference type="KEGG" id="sve:SVEN_5734"/>
<keyword evidence="4" id="KW-0949">S-adenosyl-L-methionine</keyword>
<name>F2R9H7_STRVP</name>
<dbReference type="Gene3D" id="3.40.50.150">
    <property type="entry name" value="Vaccinia Virus protein VP39"/>
    <property type="match status" value="2"/>
</dbReference>
<dbReference type="Pfam" id="PF07669">
    <property type="entry name" value="Eco57I"/>
    <property type="match status" value="1"/>
</dbReference>
<keyword evidence="2" id="KW-0489">Methyltransferase</keyword>
<evidence type="ECO:0000256" key="2">
    <source>
        <dbReference type="ARBA" id="ARBA00022603"/>
    </source>
</evidence>
<evidence type="ECO:0000256" key="1">
    <source>
        <dbReference type="ARBA" id="ARBA00011900"/>
    </source>
</evidence>
<feature type="compositionally biased region" description="Basic residues" evidence="6">
    <location>
        <begin position="1385"/>
        <end position="1400"/>
    </location>
</feature>
<evidence type="ECO:0000256" key="6">
    <source>
        <dbReference type="SAM" id="MobiDB-lite"/>
    </source>
</evidence>
<feature type="region of interest" description="Disordered" evidence="6">
    <location>
        <begin position="1"/>
        <end position="25"/>
    </location>
</feature>
<evidence type="ECO:0000313" key="9">
    <source>
        <dbReference type="EMBL" id="CCA59020.1"/>
    </source>
</evidence>
<keyword evidence="3" id="KW-0808">Transferase</keyword>
<dbReference type="GO" id="GO:0003676">
    <property type="term" value="F:nucleic acid binding"/>
    <property type="evidence" value="ECO:0007669"/>
    <property type="project" value="InterPro"/>
</dbReference>
<feature type="domain" description="Type II methyltransferase M.TaqI-like" evidence="7">
    <location>
        <begin position="707"/>
        <end position="986"/>
    </location>
</feature>
<gene>
    <name evidence="9" type="ordered locus">SVEN_5734</name>
</gene>
<feature type="region of interest" description="Disordered" evidence="6">
    <location>
        <begin position="1377"/>
        <end position="1410"/>
    </location>
</feature>
<dbReference type="SUPFAM" id="SSF53335">
    <property type="entry name" value="S-adenosyl-L-methionine-dependent methyltransferases"/>
    <property type="match status" value="1"/>
</dbReference>
<dbReference type="InterPro" id="IPR050953">
    <property type="entry name" value="N4_N6_ade-DNA_methylase"/>
</dbReference>
<proteinExistence type="predicted"/>
<dbReference type="Pfam" id="PF20466">
    <property type="entry name" value="MmeI_TRD"/>
    <property type="match status" value="1"/>
</dbReference>
<dbReference type="PRINTS" id="PR00507">
    <property type="entry name" value="N12N6MTFRASE"/>
</dbReference>
<feature type="domain" description="MmeI-like target recognition" evidence="8">
    <location>
        <begin position="1075"/>
        <end position="1266"/>
    </location>
</feature>
<evidence type="ECO:0000256" key="4">
    <source>
        <dbReference type="ARBA" id="ARBA00022691"/>
    </source>
</evidence>
<reference evidence="9 10" key="1">
    <citation type="journal article" date="2011" name="BMC Genomics">
        <title>Genome-wide analysis of the role of GlnR in Streptomyces venezuelae provides new insights into global nitrogen regulation in actinomycetes.</title>
        <authorList>
            <person name="Pullan S.T."/>
            <person name="Bibb M.J."/>
            <person name="Merrick M."/>
        </authorList>
    </citation>
    <scope>NUCLEOTIDE SEQUENCE [LARGE SCALE GENOMIC DNA]</scope>
    <source>
        <strain evidence="9">ATCC 10712</strain>
    </source>
</reference>
<dbReference type="InterPro" id="IPR002052">
    <property type="entry name" value="DNA_methylase_N6_adenine_CS"/>
</dbReference>
<dbReference type="InterPro" id="IPR029063">
    <property type="entry name" value="SAM-dependent_MTases_sf"/>
</dbReference>
<dbReference type="Proteomes" id="UP000006854">
    <property type="component" value="Chromosome"/>
</dbReference>